<feature type="transmembrane region" description="Helical" evidence="1">
    <location>
        <begin position="202"/>
        <end position="220"/>
    </location>
</feature>
<protein>
    <submittedName>
        <fullName evidence="3">CPBP family intramembrane metalloprotease</fullName>
    </submittedName>
</protein>
<gene>
    <name evidence="3" type="ORF">J1784_00745</name>
</gene>
<keyword evidence="3" id="KW-0482">Metalloprotease</keyword>
<comment type="caution">
    <text evidence="3">The sequence shown here is derived from an EMBL/GenBank/DDBJ whole genome shotgun (WGS) entry which is preliminary data.</text>
</comment>
<keyword evidence="1" id="KW-0472">Membrane</keyword>
<feature type="domain" description="CAAX prenyl protease 2/Lysostaphin resistance protein A-like" evidence="2">
    <location>
        <begin position="117"/>
        <end position="210"/>
    </location>
</feature>
<evidence type="ECO:0000313" key="3">
    <source>
        <dbReference type="EMBL" id="MBU9843582.1"/>
    </source>
</evidence>
<dbReference type="InterPro" id="IPR003675">
    <property type="entry name" value="Rce1/LyrA-like_dom"/>
</dbReference>
<organism evidence="3 4">
    <name type="scientific">Rahnella ecdela</name>
    <dbReference type="NCBI Taxonomy" id="2816250"/>
    <lineage>
        <taxon>Bacteria</taxon>
        <taxon>Pseudomonadati</taxon>
        <taxon>Pseudomonadota</taxon>
        <taxon>Gammaproteobacteria</taxon>
        <taxon>Enterobacterales</taxon>
        <taxon>Yersiniaceae</taxon>
        <taxon>Rahnella</taxon>
    </lineage>
</organism>
<reference evidence="3 4" key="1">
    <citation type="submission" date="2021-03" db="EMBL/GenBank/DDBJ databases">
        <title>Five novel Rahnella species.</title>
        <authorList>
            <person name="Brady C."/>
            <person name="Asselin J."/>
            <person name="Beer S."/>
            <person name="Bruberg M.B."/>
            <person name="Crampton B."/>
            <person name="Venter S."/>
            <person name="Arnold D."/>
            <person name="Denman S."/>
        </authorList>
    </citation>
    <scope>NUCLEOTIDE SEQUENCE [LARGE SCALE GENOMIC DNA]</scope>
    <source>
        <strain evidence="3 4">FRB 231</strain>
    </source>
</reference>
<dbReference type="Proteomes" id="UP000739284">
    <property type="component" value="Unassembled WGS sequence"/>
</dbReference>
<feature type="transmembrane region" description="Helical" evidence="1">
    <location>
        <begin position="154"/>
        <end position="172"/>
    </location>
</feature>
<evidence type="ECO:0000313" key="4">
    <source>
        <dbReference type="Proteomes" id="UP000739284"/>
    </source>
</evidence>
<feature type="transmembrane region" description="Helical" evidence="1">
    <location>
        <begin position="12"/>
        <end position="33"/>
    </location>
</feature>
<name>A0ABS6L9V5_9GAMM</name>
<keyword evidence="4" id="KW-1185">Reference proteome</keyword>
<keyword evidence="1" id="KW-0812">Transmembrane</keyword>
<dbReference type="Pfam" id="PF02517">
    <property type="entry name" value="Rce1-like"/>
    <property type="match status" value="1"/>
</dbReference>
<dbReference type="RefSeq" id="WP_217147641.1">
    <property type="nucleotide sequence ID" value="NZ_JAFMOY010000087.1"/>
</dbReference>
<evidence type="ECO:0000256" key="1">
    <source>
        <dbReference type="SAM" id="Phobius"/>
    </source>
</evidence>
<proteinExistence type="predicted"/>
<feature type="transmembrane region" description="Helical" evidence="1">
    <location>
        <begin position="77"/>
        <end position="95"/>
    </location>
</feature>
<evidence type="ECO:0000259" key="2">
    <source>
        <dbReference type="Pfam" id="PF02517"/>
    </source>
</evidence>
<dbReference type="EMBL" id="JAFMOY010000087">
    <property type="protein sequence ID" value="MBU9843582.1"/>
    <property type="molecule type" value="Genomic_DNA"/>
</dbReference>
<sequence length="225" mass="25837">MVENEFLDRTKAVNGCFSMVLLSIFLPALPYFLESREALISKGLFYPLIYLTQFLVIFTLYMLFFRRREGLGKGEMKGRYLAVFIFGLFVIQFLLPRALGLTKSEDWLTGQMSLPGWTLLFNALLLTFIVPVYEEIIFRGCLFNALMYWFNDRVYWSALVLAATFALMHTQYTDPRTFFLLFLVSLLLTAARVKTKGLGLPVTLHMIMNGSATALSYLFMATSVR</sequence>
<keyword evidence="3" id="KW-0645">Protease</keyword>
<feature type="transmembrane region" description="Helical" evidence="1">
    <location>
        <begin position="115"/>
        <end position="133"/>
    </location>
</feature>
<dbReference type="GO" id="GO:0008237">
    <property type="term" value="F:metallopeptidase activity"/>
    <property type="evidence" value="ECO:0007669"/>
    <property type="project" value="UniProtKB-KW"/>
</dbReference>
<accession>A0ABS6L9V5</accession>
<feature type="transmembrane region" description="Helical" evidence="1">
    <location>
        <begin position="45"/>
        <end position="65"/>
    </location>
</feature>
<keyword evidence="1" id="KW-1133">Transmembrane helix</keyword>
<keyword evidence="3" id="KW-0378">Hydrolase</keyword>